<evidence type="ECO:0000256" key="3">
    <source>
        <dbReference type="ARBA" id="ARBA00022679"/>
    </source>
</evidence>
<evidence type="ECO:0000256" key="2">
    <source>
        <dbReference type="ARBA" id="ARBA00012483"/>
    </source>
</evidence>
<feature type="region of interest" description="Disordered" evidence="9">
    <location>
        <begin position="348"/>
        <end position="376"/>
    </location>
</feature>
<dbReference type="Pfam" id="PF13639">
    <property type="entry name" value="zf-RING_2"/>
    <property type="match status" value="1"/>
</dbReference>
<evidence type="ECO:0000313" key="11">
    <source>
        <dbReference type="EMBL" id="KAL0916146.1"/>
    </source>
</evidence>
<dbReference type="EC" id="2.3.2.27" evidence="2"/>
<gene>
    <name evidence="11" type="ORF">M5K25_013635</name>
</gene>
<dbReference type="InterPro" id="IPR001841">
    <property type="entry name" value="Znf_RING"/>
</dbReference>
<evidence type="ECO:0000256" key="6">
    <source>
        <dbReference type="ARBA" id="ARBA00022786"/>
    </source>
</evidence>
<feature type="region of interest" description="Disordered" evidence="9">
    <location>
        <begin position="304"/>
        <end position="335"/>
    </location>
</feature>
<dbReference type="EMBL" id="JANQDX010000011">
    <property type="protein sequence ID" value="KAL0916146.1"/>
    <property type="molecule type" value="Genomic_DNA"/>
</dbReference>
<evidence type="ECO:0000256" key="7">
    <source>
        <dbReference type="ARBA" id="ARBA00022833"/>
    </source>
</evidence>
<evidence type="ECO:0000313" key="12">
    <source>
        <dbReference type="Proteomes" id="UP001552299"/>
    </source>
</evidence>
<dbReference type="SMART" id="SM00184">
    <property type="entry name" value="RING"/>
    <property type="match status" value="1"/>
</dbReference>
<dbReference type="Proteomes" id="UP001552299">
    <property type="component" value="Unassembled WGS sequence"/>
</dbReference>
<feature type="region of interest" description="Disordered" evidence="9">
    <location>
        <begin position="89"/>
        <end position="128"/>
    </location>
</feature>
<organism evidence="11 12">
    <name type="scientific">Dendrobium thyrsiflorum</name>
    <name type="common">Pinecone-like raceme dendrobium</name>
    <name type="synonym">Orchid</name>
    <dbReference type="NCBI Taxonomy" id="117978"/>
    <lineage>
        <taxon>Eukaryota</taxon>
        <taxon>Viridiplantae</taxon>
        <taxon>Streptophyta</taxon>
        <taxon>Embryophyta</taxon>
        <taxon>Tracheophyta</taxon>
        <taxon>Spermatophyta</taxon>
        <taxon>Magnoliopsida</taxon>
        <taxon>Liliopsida</taxon>
        <taxon>Asparagales</taxon>
        <taxon>Orchidaceae</taxon>
        <taxon>Epidendroideae</taxon>
        <taxon>Malaxideae</taxon>
        <taxon>Dendrobiinae</taxon>
        <taxon>Dendrobium</taxon>
    </lineage>
</organism>
<evidence type="ECO:0000256" key="8">
    <source>
        <dbReference type="PROSITE-ProRule" id="PRU00175"/>
    </source>
</evidence>
<dbReference type="FunFam" id="3.30.40.10:FF:000022">
    <property type="entry name" value="E3 ubiquitin-protein ligase RING1-like"/>
    <property type="match status" value="1"/>
</dbReference>
<dbReference type="Pfam" id="PF14369">
    <property type="entry name" value="Zn_ribbon_19"/>
    <property type="match status" value="1"/>
</dbReference>
<dbReference type="Gene3D" id="3.30.40.10">
    <property type="entry name" value="Zinc/RING finger domain, C3HC4 (zinc finger)"/>
    <property type="match status" value="1"/>
</dbReference>
<dbReference type="GO" id="GO:0061630">
    <property type="term" value="F:ubiquitin protein ligase activity"/>
    <property type="evidence" value="ECO:0007669"/>
    <property type="project" value="UniProtKB-EC"/>
</dbReference>
<feature type="compositionally biased region" description="Gly residues" evidence="9">
    <location>
        <begin position="316"/>
        <end position="328"/>
    </location>
</feature>
<keyword evidence="3" id="KW-0808">Transferase</keyword>
<evidence type="ECO:0000256" key="9">
    <source>
        <dbReference type="SAM" id="MobiDB-lite"/>
    </source>
</evidence>
<feature type="domain" description="RING-type" evidence="10">
    <location>
        <begin position="256"/>
        <end position="297"/>
    </location>
</feature>
<name>A0ABD0V0D0_DENTH</name>
<keyword evidence="7" id="KW-0862">Zinc</keyword>
<reference evidence="11 12" key="1">
    <citation type="journal article" date="2024" name="Plant Biotechnol. J.">
        <title>Dendrobium thyrsiflorum genome and its molecular insights into genes involved in important horticultural traits.</title>
        <authorList>
            <person name="Chen B."/>
            <person name="Wang J.Y."/>
            <person name="Zheng P.J."/>
            <person name="Li K.L."/>
            <person name="Liang Y.M."/>
            <person name="Chen X.F."/>
            <person name="Zhang C."/>
            <person name="Zhao X."/>
            <person name="He X."/>
            <person name="Zhang G.Q."/>
            <person name="Liu Z.J."/>
            <person name="Xu Q."/>
        </authorList>
    </citation>
    <scope>NUCLEOTIDE SEQUENCE [LARGE SCALE GENOMIC DNA]</scope>
    <source>
        <strain evidence="11">GZMU011</strain>
    </source>
</reference>
<dbReference type="PANTHER" id="PTHR15710:SF22">
    <property type="entry name" value="RING-TYPE E3 UBIQUITIN TRANSFERASE"/>
    <property type="match status" value="1"/>
</dbReference>
<dbReference type="PANTHER" id="PTHR15710">
    <property type="entry name" value="E3 UBIQUITIN-PROTEIN LIGASE PRAJA"/>
    <property type="match status" value="1"/>
</dbReference>
<proteinExistence type="predicted"/>
<keyword evidence="12" id="KW-1185">Reference proteome</keyword>
<dbReference type="InterPro" id="IPR013083">
    <property type="entry name" value="Znf_RING/FYVE/PHD"/>
</dbReference>
<comment type="caution">
    <text evidence="11">The sequence shown here is derived from an EMBL/GenBank/DDBJ whole genome shotgun (WGS) entry which is preliminary data.</text>
</comment>
<evidence type="ECO:0000256" key="5">
    <source>
        <dbReference type="ARBA" id="ARBA00022771"/>
    </source>
</evidence>
<keyword evidence="4" id="KW-0479">Metal-binding</keyword>
<dbReference type="InterPro" id="IPR039525">
    <property type="entry name" value="RNF126-like_zinc-ribbon"/>
</dbReference>
<sequence length="376" mass="42350">MADDLVTRYWCYMCRQRVSPVMEVEPKCPFCDSGFVEEMDGREVPETEDVGSERVLSPWASILLGMMANPSRRRRNRRISRIEENDDSDLDRELESTARRRGRELEEEERRMGREEEENESDTERELDSIVRRRRRSTAILQLLHSLREDFRSDSNDVEREREREGERDRQSLILINTFNQAIVLQGFVDSDQNQNQDSNSAAFGASIGDYFIGSGLDLLLQHLAENDPNRYGTPPAQKEAVDAMPTVKIEEDMICPVCLEDFEIGMEAREMPCKHSFHCGCILPWLELHSSCPVCRFQLPADETKNSSGTADGSRSGGSGRDGGVGGRRNRSRASTLWPFSGLFSFSGSQSDGNPSSTSASSSSTSDHNSPANEN</sequence>
<evidence type="ECO:0000256" key="1">
    <source>
        <dbReference type="ARBA" id="ARBA00000900"/>
    </source>
</evidence>
<accession>A0ABD0V0D0</accession>
<keyword evidence="5 8" id="KW-0863">Zinc-finger</keyword>
<evidence type="ECO:0000256" key="4">
    <source>
        <dbReference type="ARBA" id="ARBA00022723"/>
    </source>
</evidence>
<keyword evidence="6" id="KW-0833">Ubl conjugation pathway</keyword>
<dbReference type="PROSITE" id="PS50089">
    <property type="entry name" value="ZF_RING_2"/>
    <property type="match status" value="1"/>
</dbReference>
<comment type="catalytic activity">
    <reaction evidence="1">
        <text>S-ubiquitinyl-[E2 ubiquitin-conjugating enzyme]-L-cysteine + [acceptor protein]-L-lysine = [E2 ubiquitin-conjugating enzyme]-L-cysteine + N(6)-ubiquitinyl-[acceptor protein]-L-lysine.</text>
        <dbReference type="EC" id="2.3.2.27"/>
    </reaction>
</comment>
<dbReference type="SUPFAM" id="SSF57850">
    <property type="entry name" value="RING/U-box"/>
    <property type="match status" value="1"/>
</dbReference>
<dbReference type="GO" id="GO:0008270">
    <property type="term" value="F:zinc ion binding"/>
    <property type="evidence" value="ECO:0007669"/>
    <property type="project" value="UniProtKB-KW"/>
</dbReference>
<evidence type="ECO:0000259" key="10">
    <source>
        <dbReference type="PROSITE" id="PS50089"/>
    </source>
</evidence>
<dbReference type="AlphaFoldDB" id="A0ABD0V0D0"/>
<protein>
    <recommendedName>
        <fullName evidence="2">RING-type E3 ubiquitin transferase</fullName>
        <ecNumber evidence="2">2.3.2.27</ecNumber>
    </recommendedName>
</protein>